<name>A0ABU5IPV9_9BURK</name>
<dbReference type="SUPFAM" id="SSF58104">
    <property type="entry name" value="Methyl-accepting chemotaxis protein (MCP) signaling domain"/>
    <property type="match status" value="1"/>
</dbReference>
<dbReference type="RefSeq" id="WP_322468230.1">
    <property type="nucleotide sequence ID" value="NZ_JAXOJX010000088.1"/>
</dbReference>
<sequence>MEQIAQTVQNNASTSVEVRKHAEGATEAATEGGQAIQRLVAQMDGIQRLGTRIADIAGLIDSIAF</sequence>
<feature type="compositionally biased region" description="Polar residues" evidence="1">
    <location>
        <begin position="1"/>
        <end position="16"/>
    </location>
</feature>
<comment type="caution">
    <text evidence="2">The sequence shown here is derived from an EMBL/GenBank/DDBJ whole genome shotgun (WGS) entry which is preliminary data.</text>
</comment>
<dbReference type="Gene3D" id="1.10.287.950">
    <property type="entry name" value="Methyl-accepting chemotaxis protein"/>
    <property type="match status" value="1"/>
</dbReference>
<reference evidence="2 3" key="1">
    <citation type="submission" date="2023-11" db="EMBL/GenBank/DDBJ databases">
        <title>Draft genome of Azohydromonas lata strain H1 (DSM1123), a polyhydroxyalkanoate producer.</title>
        <authorList>
            <person name="Traversa D."/>
            <person name="D'Addabbo P."/>
            <person name="Pazzani C."/>
            <person name="Manzari C."/>
            <person name="Chiara M."/>
            <person name="Scrascia M."/>
        </authorList>
    </citation>
    <scope>NUCLEOTIDE SEQUENCE [LARGE SCALE GENOMIC DNA]</scope>
    <source>
        <strain evidence="2 3">H1</strain>
    </source>
</reference>
<evidence type="ECO:0000313" key="2">
    <source>
        <dbReference type="EMBL" id="MDZ5460920.1"/>
    </source>
</evidence>
<feature type="region of interest" description="Disordered" evidence="1">
    <location>
        <begin position="1"/>
        <end position="31"/>
    </location>
</feature>
<dbReference type="Proteomes" id="UP001293718">
    <property type="component" value="Unassembled WGS sequence"/>
</dbReference>
<gene>
    <name evidence="2" type="ORF">SM757_30535</name>
</gene>
<dbReference type="EMBL" id="JAXOJX010000088">
    <property type="protein sequence ID" value="MDZ5460920.1"/>
    <property type="molecule type" value="Genomic_DNA"/>
</dbReference>
<evidence type="ECO:0000313" key="3">
    <source>
        <dbReference type="Proteomes" id="UP001293718"/>
    </source>
</evidence>
<protein>
    <recommendedName>
        <fullName evidence="4">Methyl-accepting chemotaxis protein</fullName>
    </recommendedName>
</protein>
<organism evidence="2 3">
    <name type="scientific">Azohydromonas lata</name>
    <dbReference type="NCBI Taxonomy" id="45677"/>
    <lineage>
        <taxon>Bacteria</taxon>
        <taxon>Pseudomonadati</taxon>
        <taxon>Pseudomonadota</taxon>
        <taxon>Betaproteobacteria</taxon>
        <taxon>Burkholderiales</taxon>
        <taxon>Sphaerotilaceae</taxon>
        <taxon>Azohydromonas</taxon>
    </lineage>
</organism>
<keyword evidence="3" id="KW-1185">Reference proteome</keyword>
<evidence type="ECO:0000256" key="1">
    <source>
        <dbReference type="SAM" id="MobiDB-lite"/>
    </source>
</evidence>
<accession>A0ABU5IPV9</accession>
<evidence type="ECO:0008006" key="4">
    <source>
        <dbReference type="Google" id="ProtNLM"/>
    </source>
</evidence>
<proteinExistence type="predicted"/>